<gene>
    <name evidence="3" type="ORF">EGT50_00370</name>
</gene>
<keyword evidence="3" id="KW-0813">Transport</keyword>
<dbReference type="SUPFAM" id="SSF81324">
    <property type="entry name" value="Voltage-gated potassium channels"/>
    <property type="match status" value="1"/>
</dbReference>
<comment type="caution">
    <text evidence="3">The sequence shown here is derived from an EMBL/GenBank/DDBJ whole genome shotgun (WGS) entry which is preliminary data.</text>
</comment>
<dbReference type="InterPro" id="IPR013099">
    <property type="entry name" value="K_chnl_dom"/>
</dbReference>
<feature type="domain" description="Potassium channel" evidence="2">
    <location>
        <begin position="94"/>
        <end position="166"/>
    </location>
</feature>
<dbReference type="Proteomes" id="UP000283479">
    <property type="component" value="Unassembled WGS sequence"/>
</dbReference>
<dbReference type="OrthoDB" id="9799090at2"/>
<sequence length="183" mass="19857">MSDPRQLQDLDRRQRRRLLSLALLRPLATVLLLTVAYFVLPMSQLSSVGAVLLLGGGLVFVTVLCVWQVWRIVHSPTPALRSAEALVVTVPVYLLGSATTIFLLAQMDPTAFSEPLTRMDALYFTLTVFATVGFGDIAAVEQAARAVVTMMIVGNLVMLAVGVKLLTVAAKWGEARRESAESD</sequence>
<evidence type="ECO:0000313" key="4">
    <source>
        <dbReference type="Proteomes" id="UP000283479"/>
    </source>
</evidence>
<evidence type="ECO:0000256" key="1">
    <source>
        <dbReference type="SAM" id="Phobius"/>
    </source>
</evidence>
<keyword evidence="1" id="KW-0472">Membrane</keyword>
<dbReference type="RefSeq" id="WP_127950648.1">
    <property type="nucleotide sequence ID" value="NZ_RKLO01000001.1"/>
</dbReference>
<dbReference type="Pfam" id="PF07885">
    <property type="entry name" value="Ion_trans_2"/>
    <property type="match status" value="1"/>
</dbReference>
<feature type="transmembrane region" description="Helical" evidence="1">
    <location>
        <begin position="52"/>
        <end position="73"/>
    </location>
</feature>
<dbReference type="EMBL" id="RKLO01000001">
    <property type="protein sequence ID" value="RVW05132.1"/>
    <property type="molecule type" value="Genomic_DNA"/>
</dbReference>
<dbReference type="Gene3D" id="1.10.287.70">
    <property type="match status" value="1"/>
</dbReference>
<accession>A0A438B2G1</accession>
<keyword evidence="3" id="KW-0407">Ion channel</keyword>
<proteinExistence type="predicted"/>
<evidence type="ECO:0000313" key="3">
    <source>
        <dbReference type="EMBL" id="RVW05132.1"/>
    </source>
</evidence>
<protein>
    <submittedName>
        <fullName evidence="3">Two pore domain potassium channel family protein</fullName>
    </submittedName>
</protein>
<keyword evidence="1" id="KW-1133">Transmembrane helix</keyword>
<feature type="transmembrane region" description="Helical" evidence="1">
    <location>
        <begin position="85"/>
        <end position="105"/>
    </location>
</feature>
<keyword evidence="3" id="KW-0406">Ion transport</keyword>
<feature type="transmembrane region" description="Helical" evidence="1">
    <location>
        <begin position="147"/>
        <end position="170"/>
    </location>
</feature>
<evidence type="ECO:0000259" key="2">
    <source>
        <dbReference type="Pfam" id="PF07885"/>
    </source>
</evidence>
<feature type="transmembrane region" description="Helical" evidence="1">
    <location>
        <begin position="21"/>
        <end position="40"/>
    </location>
</feature>
<feature type="transmembrane region" description="Helical" evidence="1">
    <location>
        <begin position="121"/>
        <end position="140"/>
    </location>
</feature>
<keyword evidence="1" id="KW-0812">Transmembrane</keyword>
<reference evidence="3 4" key="1">
    <citation type="submission" date="2018-11" db="EMBL/GenBank/DDBJ databases">
        <title>Rhodococcus spongicola sp. nov. and Rhodococcus xishaensis sp. nov. from marine sponges.</title>
        <authorList>
            <person name="Li L."/>
            <person name="Lin H.W."/>
        </authorList>
    </citation>
    <scope>NUCLEOTIDE SEQUENCE [LARGE SCALE GENOMIC DNA]</scope>
    <source>
        <strain evidence="3 4">LHW51113</strain>
    </source>
</reference>
<dbReference type="GO" id="GO:0034220">
    <property type="term" value="P:monoatomic ion transmembrane transport"/>
    <property type="evidence" value="ECO:0007669"/>
    <property type="project" value="UniProtKB-KW"/>
</dbReference>
<name>A0A438B2G1_9NOCA</name>
<organism evidence="3 4">
    <name type="scientific">Rhodococcus xishaensis</name>
    <dbReference type="NCBI Taxonomy" id="2487364"/>
    <lineage>
        <taxon>Bacteria</taxon>
        <taxon>Bacillati</taxon>
        <taxon>Actinomycetota</taxon>
        <taxon>Actinomycetes</taxon>
        <taxon>Mycobacteriales</taxon>
        <taxon>Nocardiaceae</taxon>
        <taxon>Rhodococcus</taxon>
    </lineage>
</organism>
<keyword evidence="4" id="KW-1185">Reference proteome</keyword>
<dbReference type="AlphaFoldDB" id="A0A438B2G1"/>